<keyword evidence="1" id="KW-0547">Nucleotide-binding</keyword>
<evidence type="ECO:0000256" key="2">
    <source>
        <dbReference type="ARBA" id="ARBA00022801"/>
    </source>
</evidence>
<evidence type="ECO:0000256" key="3">
    <source>
        <dbReference type="ARBA" id="ARBA00022840"/>
    </source>
</evidence>
<feature type="domain" description="Carboxyltransferase" evidence="4">
    <location>
        <begin position="26"/>
        <end position="299"/>
    </location>
</feature>
<evidence type="ECO:0000259" key="4">
    <source>
        <dbReference type="SMART" id="SM00797"/>
    </source>
</evidence>
<dbReference type="OrthoDB" id="9768696at2"/>
<dbReference type="Proteomes" id="UP000198994">
    <property type="component" value="Unassembled WGS sequence"/>
</dbReference>
<keyword evidence="2" id="KW-0378">Hydrolase</keyword>
<organism evidence="5 6">
    <name type="scientific">Salipiger thiooxidans</name>
    <dbReference type="NCBI Taxonomy" id="282683"/>
    <lineage>
        <taxon>Bacteria</taxon>
        <taxon>Pseudomonadati</taxon>
        <taxon>Pseudomonadota</taxon>
        <taxon>Alphaproteobacteria</taxon>
        <taxon>Rhodobacterales</taxon>
        <taxon>Roseobacteraceae</taxon>
        <taxon>Salipiger</taxon>
    </lineage>
</organism>
<dbReference type="InterPro" id="IPR029000">
    <property type="entry name" value="Cyclophilin-like_dom_sf"/>
</dbReference>
<sequence>MSRALIVLRAGPALTLQDDGRPGWITYGLSRGGAMDRLALAEGRALLGQKGSVALEMGGMGGLFEATEDMRIALSGAPMRATIDGAPLLWHASHLLPRGAKLDIGPATAGAYGYLHVGGGFQGPEFLGAVSAHLTAGLGGAVEPGARLSVGPDRGGATGRKLPVEDRFGGGTLRVVASLQTELFPGDQRDRFAEEGFTRDNRANRMGVKVNPDGPGYGVEGGLSVVSEVIAPGDIQMTGDGAPFVLLAESQTTGGYPRLATVIPADLPRIAQAPAGARLRFRWISLDEALAAEATRRRLEAELPRRAVPVVRHPADVPDLLSHKLVSGFSSGDHHDH</sequence>
<dbReference type="AlphaFoldDB" id="A0A1G7JV74"/>
<dbReference type="RefSeq" id="WP_089962793.1">
    <property type="nucleotide sequence ID" value="NZ_FNAV01000016.1"/>
</dbReference>
<dbReference type="EMBL" id="FNAV01000016">
    <property type="protein sequence ID" value="SDF28840.1"/>
    <property type="molecule type" value="Genomic_DNA"/>
</dbReference>
<dbReference type="InterPro" id="IPR052708">
    <property type="entry name" value="PxpC"/>
</dbReference>
<dbReference type="Pfam" id="PF02626">
    <property type="entry name" value="CT_A_B"/>
    <property type="match status" value="1"/>
</dbReference>
<keyword evidence="3" id="KW-0067">ATP-binding</keyword>
<dbReference type="GO" id="GO:0005524">
    <property type="term" value="F:ATP binding"/>
    <property type="evidence" value="ECO:0007669"/>
    <property type="project" value="UniProtKB-KW"/>
</dbReference>
<dbReference type="SUPFAM" id="SSF50891">
    <property type="entry name" value="Cyclophilin-like"/>
    <property type="match status" value="1"/>
</dbReference>
<dbReference type="PANTHER" id="PTHR43309:SF5">
    <property type="entry name" value="5-OXOPROLINASE SUBUNIT C"/>
    <property type="match status" value="1"/>
</dbReference>
<dbReference type="Gene3D" id="2.40.100.10">
    <property type="entry name" value="Cyclophilin-like"/>
    <property type="match status" value="1"/>
</dbReference>
<keyword evidence="6" id="KW-1185">Reference proteome</keyword>
<reference evidence="6" key="1">
    <citation type="submission" date="2016-10" db="EMBL/GenBank/DDBJ databases">
        <authorList>
            <person name="Varghese N."/>
            <person name="Submissions S."/>
        </authorList>
    </citation>
    <scope>NUCLEOTIDE SEQUENCE [LARGE SCALE GENOMIC DNA]</scope>
    <source>
        <strain evidence="6">DSM 10146</strain>
    </source>
</reference>
<protein>
    <submittedName>
        <fullName evidence="5">Biotin-dependent carboxylase uncharacterized domain-containing protein</fullName>
    </submittedName>
</protein>
<dbReference type="GO" id="GO:0016787">
    <property type="term" value="F:hydrolase activity"/>
    <property type="evidence" value="ECO:0007669"/>
    <property type="project" value="UniProtKB-KW"/>
</dbReference>
<dbReference type="STRING" id="282683.SAMN04488105_11671"/>
<gene>
    <name evidence="5" type="ORF">SAMN04488105_11671</name>
</gene>
<dbReference type="InterPro" id="IPR003778">
    <property type="entry name" value="CT_A_B"/>
</dbReference>
<dbReference type="PANTHER" id="PTHR43309">
    <property type="entry name" value="5-OXOPROLINASE SUBUNIT C"/>
    <property type="match status" value="1"/>
</dbReference>
<name>A0A1G7JV74_9RHOB</name>
<evidence type="ECO:0000313" key="5">
    <source>
        <dbReference type="EMBL" id="SDF28840.1"/>
    </source>
</evidence>
<dbReference type="SMART" id="SM00797">
    <property type="entry name" value="AHS2"/>
    <property type="match status" value="1"/>
</dbReference>
<proteinExistence type="predicted"/>
<evidence type="ECO:0000313" key="6">
    <source>
        <dbReference type="Proteomes" id="UP000198994"/>
    </source>
</evidence>
<accession>A0A1G7JV74</accession>
<evidence type="ECO:0000256" key="1">
    <source>
        <dbReference type="ARBA" id="ARBA00022741"/>
    </source>
</evidence>